<sequence>MTPTVQRGISPHVWIGCEVVATAHGHAFPAQGVTRAYSRATCVTGGAFLPVMIGVIARQFLESQPSRPHEPDAPRRRYAPPFDRRMHEASPLGVPHGHAGGLIWFETGLVQSILFHSAAACAPSIQGWAADGARSSVRDARLGVMSVDLSHNQGREGQCSARPGCRSLCRESVRRSVCFRVKHGRDQHLRHFRDWHGGHGMGEGGRPPKAVRDHGSRIHHLEGSAYGSPREPPGQGRDLQRRC</sequence>
<evidence type="ECO:0000256" key="1">
    <source>
        <dbReference type="SAM" id="MobiDB-lite"/>
    </source>
</evidence>
<accession>A0A9P8CLK1</accession>
<organism evidence="2 3">
    <name type="scientific">Emericellopsis atlantica</name>
    <dbReference type="NCBI Taxonomy" id="2614577"/>
    <lineage>
        <taxon>Eukaryota</taxon>
        <taxon>Fungi</taxon>
        <taxon>Dikarya</taxon>
        <taxon>Ascomycota</taxon>
        <taxon>Pezizomycotina</taxon>
        <taxon>Sordariomycetes</taxon>
        <taxon>Hypocreomycetidae</taxon>
        <taxon>Hypocreales</taxon>
        <taxon>Bionectriaceae</taxon>
        <taxon>Emericellopsis</taxon>
    </lineage>
</organism>
<protein>
    <submittedName>
        <fullName evidence="2">Uncharacterized protein</fullName>
    </submittedName>
</protein>
<reference evidence="2" key="1">
    <citation type="journal article" date="2021" name="IMA Fungus">
        <title>Genomic characterization of three marine fungi, including Emericellopsis atlantica sp. nov. with signatures of a generalist lifestyle and marine biomass degradation.</title>
        <authorList>
            <person name="Hagestad O.C."/>
            <person name="Hou L."/>
            <person name="Andersen J.H."/>
            <person name="Hansen E.H."/>
            <person name="Altermark B."/>
            <person name="Li C."/>
            <person name="Kuhnert E."/>
            <person name="Cox R.J."/>
            <person name="Crous P.W."/>
            <person name="Spatafora J.W."/>
            <person name="Lail K."/>
            <person name="Amirebrahimi M."/>
            <person name="Lipzen A."/>
            <person name="Pangilinan J."/>
            <person name="Andreopoulos W."/>
            <person name="Hayes R.D."/>
            <person name="Ng V."/>
            <person name="Grigoriev I.V."/>
            <person name="Jackson S.A."/>
            <person name="Sutton T.D.S."/>
            <person name="Dobson A.D.W."/>
            <person name="Rama T."/>
        </authorList>
    </citation>
    <scope>NUCLEOTIDE SEQUENCE</scope>
    <source>
        <strain evidence="2">TS7</strain>
    </source>
</reference>
<dbReference type="Proteomes" id="UP000887229">
    <property type="component" value="Unassembled WGS sequence"/>
</dbReference>
<dbReference type="GeneID" id="70290891"/>
<dbReference type="EMBL" id="MU251294">
    <property type="protein sequence ID" value="KAG9249691.1"/>
    <property type="molecule type" value="Genomic_DNA"/>
</dbReference>
<proteinExistence type="predicted"/>
<comment type="caution">
    <text evidence="2">The sequence shown here is derived from an EMBL/GenBank/DDBJ whole genome shotgun (WGS) entry which is preliminary data.</text>
</comment>
<keyword evidence="3" id="KW-1185">Reference proteome</keyword>
<dbReference type="AlphaFoldDB" id="A0A9P8CLK1"/>
<dbReference type="RefSeq" id="XP_046113615.1">
    <property type="nucleotide sequence ID" value="XM_046259988.1"/>
</dbReference>
<name>A0A9P8CLK1_9HYPO</name>
<gene>
    <name evidence="2" type="ORF">F5Z01DRAFT_468920</name>
</gene>
<evidence type="ECO:0000313" key="2">
    <source>
        <dbReference type="EMBL" id="KAG9249691.1"/>
    </source>
</evidence>
<feature type="region of interest" description="Disordered" evidence="1">
    <location>
        <begin position="220"/>
        <end position="243"/>
    </location>
</feature>
<evidence type="ECO:0000313" key="3">
    <source>
        <dbReference type="Proteomes" id="UP000887229"/>
    </source>
</evidence>